<dbReference type="EMBL" id="MIYU01000001">
    <property type="protein sequence ID" value="OIR20246.1"/>
    <property type="molecule type" value="Genomic_DNA"/>
</dbReference>
<feature type="domain" description="Methylmalonyl-CoA mutase alpha/beta chain catalytic" evidence="3">
    <location>
        <begin position="26"/>
        <end position="536"/>
    </location>
</feature>
<feature type="compositionally biased region" description="Basic and acidic residues" evidence="2">
    <location>
        <begin position="1"/>
        <end position="11"/>
    </location>
</feature>
<reference evidence="4 5" key="1">
    <citation type="submission" date="2016-08" db="EMBL/GenBank/DDBJ databases">
        <title>New Insights into Marine Group III Euryarchaeota, from dark to light.</title>
        <authorList>
            <person name="Haro-Moreno J.M."/>
            <person name="Rodriguez-Valera F."/>
            <person name="Lopez-Garcia P."/>
            <person name="Moreira D."/>
            <person name="Martin-Cuadrado A.B."/>
        </authorList>
    </citation>
    <scope>NUCLEOTIDE SEQUENCE [LARGE SCALE GENOMIC DNA]</scope>
    <source>
        <strain evidence="4">CG-Bathy1</strain>
    </source>
</reference>
<dbReference type="PANTHER" id="PTHR48101">
    <property type="entry name" value="METHYLMALONYL-COA MUTASE, MITOCHONDRIAL-RELATED"/>
    <property type="match status" value="1"/>
</dbReference>
<evidence type="ECO:0000256" key="2">
    <source>
        <dbReference type="SAM" id="MobiDB-lite"/>
    </source>
</evidence>
<dbReference type="AlphaFoldDB" id="A0A1J5U7I2"/>
<name>A0A1J5U7I2_9ARCH</name>
<sequence>MSDKKRWREETLNPSLNKNENSHNEIDSDFVNSEEDLKDKKYLENIGFPGEVPYARGLHATGYRGRLWTMRQYAGFGSAEESNKRFRYLISQGNRGLSVAFDLPTQMGYDSDNPIARGEVGKVGVAIDSIKDMEKLFEELPLDDISTSMTINAPAAMLSSLYFLLAKRRKTDLKSIRGTVQNDILKEYIARGTYIYPPDKSLKLATDIFEYCSKNVPGWNTISVSGYHIREAGSTAVQELAFTLANGITYVEAAIARGLSADSVAPRIAFFFNAHNDFLVEIAKFRAARIMWANIMRNKFGVQKEESARLRFHTQTGGSTLTAQQPYNNVIRTTIQALSAVLGGTQSLHTNSLDEALGLPSEKAARLALRTQQIIAHESGIVNTVDPLAGSWTIEKMTLDMCKEAEEIIEKIDERGGMLKAIESGWVQQQIADASYEYQRKVEKDDLIVVGINKFTESNENEEEDFTKIEDGMGEKQSEDVSKIKKMDRNLKEIMNEFEKVAKEGEENLIPYMMKAFDNDATLGEVCDLLRSVWGEYRPKEII</sequence>
<protein>
    <submittedName>
        <fullName evidence="4">Methylmalonyl-CoA mutase</fullName>
    </submittedName>
</protein>
<accession>A0A1J5U7I2</accession>
<evidence type="ECO:0000313" key="4">
    <source>
        <dbReference type="EMBL" id="OIR20246.1"/>
    </source>
</evidence>
<evidence type="ECO:0000313" key="5">
    <source>
        <dbReference type="Proteomes" id="UP000183815"/>
    </source>
</evidence>
<dbReference type="InterPro" id="IPR006098">
    <property type="entry name" value="MMCoA_mutase_a_cat"/>
</dbReference>
<dbReference type="InterPro" id="IPR006099">
    <property type="entry name" value="MeMalonylCoA_mutase_a/b_cat"/>
</dbReference>
<dbReference type="Gene3D" id="3.20.20.240">
    <property type="entry name" value="Methylmalonyl-CoA mutase"/>
    <property type="match status" value="1"/>
</dbReference>
<dbReference type="PANTHER" id="PTHR48101:SF1">
    <property type="entry name" value="METHYLMALONYL-COA MUTASE, LARGE SUBUNIT"/>
    <property type="match status" value="1"/>
</dbReference>
<evidence type="ECO:0000259" key="3">
    <source>
        <dbReference type="Pfam" id="PF01642"/>
    </source>
</evidence>
<dbReference type="SUPFAM" id="SSF51703">
    <property type="entry name" value="Cobalamin (vitamin B12)-dependent enzymes"/>
    <property type="match status" value="1"/>
</dbReference>
<proteinExistence type="predicted"/>
<dbReference type="NCBIfam" id="TIGR00641">
    <property type="entry name" value="acid_CoA_mut_N"/>
    <property type="match status" value="1"/>
</dbReference>
<keyword evidence="1" id="KW-0413">Isomerase</keyword>
<dbReference type="GO" id="GO:0031419">
    <property type="term" value="F:cobalamin binding"/>
    <property type="evidence" value="ECO:0007669"/>
    <property type="project" value="InterPro"/>
</dbReference>
<organism evidence="4 5">
    <name type="scientific">Marine Group III euryarchaeote CG-Bathy1</name>
    <dbReference type="NCBI Taxonomy" id="1889001"/>
    <lineage>
        <taxon>Archaea</taxon>
        <taxon>Methanobacteriati</taxon>
        <taxon>Thermoplasmatota</taxon>
        <taxon>Thermoplasmata</taxon>
        <taxon>Candidatus Thermoprofundales</taxon>
    </lineage>
</organism>
<comment type="caution">
    <text evidence="4">The sequence shown here is derived from an EMBL/GenBank/DDBJ whole genome shotgun (WGS) entry which is preliminary data.</text>
</comment>
<gene>
    <name evidence="4" type="ORF">BEU04_00065</name>
</gene>
<dbReference type="InterPro" id="IPR016176">
    <property type="entry name" value="Cbl-dep_enz_cat"/>
</dbReference>
<evidence type="ECO:0000256" key="1">
    <source>
        <dbReference type="ARBA" id="ARBA00023235"/>
    </source>
</evidence>
<dbReference type="Pfam" id="PF01642">
    <property type="entry name" value="MM_CoA_mutase"/>
    <property type="match status" value="1"/>
</dbReference>
<dbReference type="Proteomes" id="UP000183815">
    <property type="component" value="Unassembled WGS sequence"/>
</dbReference>
<feature type="region of interest" description="Disordered" evidence="2">
    <location>
        <begin position="1"/>
        <end position="28"/>
    </location>
</feature>
<dbReference type="GO" id="GO:0004494">
    <property type="term" value="F:methylmalonyl-CoA mutase activity"/>
    <property type="evidence" value="ECO:0007669"/>
    <property type="project" value="InterPro"/>
</dbReference>